<evidence type="ECO:0000313" key="3">
    <source>
        <dbReference type="Proteomes" id="UP000460287"/>
    </source>
</evidence>
<organism evidence="2 3">
    <name type="scientific">Inconstantimicrobium porci</name>
    <dbReference type="NCBI Taxonomy" id="2652291"/>
    <lineage>
        <taxon>Bacteria</taxon>
        <taxon>Bacillati</taxon>
        <taxon>Bacillota</taxon>
        <taxon>Clostridia</taxon>
        <taxon>Eubacteriales</taxon>
        <taxon>Clostridiaceae</taxon>
        <taxon>Inconstantimicrobium</taxon>
    </lineage>
</organism>
<keyword evidence="1" id="KW-0472">Membrane</keyword>
<protein>
    <submittedName>
        <fullName evidence="2">Uncharacterized protein</fullName>
    </submittedName>
</protein>
<reference evidence="2 3" key="1">
    <citation type="submission" date="2019-08" db="EMBL/GenBank/DDBJ databases">
        <title>In-depth cultivation of the pig gut microbiome towards novel bacterial diversity and tailored functional studies.</title>
        <authorList>
            <person name="Wylensek D."/>
            <person name="Hitch T.C.A."/>
            <person name="Clavel T."/>
        </authorList>
    </citation>
    <scope>NUCLEOTIDE SEQUENCE [LARGE SCALE GENOMIC DNA]</scope>
    <source>
        <strain evidence="2 3">WCA-383-APC-5B</strain>
    </source>
</reference>
<evidence type="ECO:0000256" key="1">
    <source>
        <dbReference type="SAM" id="Phobius"/>
    </source>
</evidence>
<dbReference type="Proteomes" id="UP000460287">
    <property type="component" value="Unassembled WGS sequence"/>
</dbReference>
<name>A0A7X2MY53_9CLOT</name>
<keyword evidence="1" id="KW-1133">Transmembrane helix</keyword>
<sequence>MKRKIIYVLSIILLVICMFFVVLFLVDFYKNKLLNTTYIAIVAVTGILSQIGLYYNLFSKKR</sequence>
<feature type="transmembrane region" description="Helical" evidence="1">
    <location>
        <begin position="5"/>
        <end position="26"/>
    </location>
</feature>
<feature type="transmembrane region" description="Helical" evidence="1">
    <location>
        <begin position="38"/>
        <end position="58"/>
    </location>
</feature>
<evidence type="ECO:0000313" key="2">
    <source>
        <dbReference type="EMBL" id="MSR91241.1"/>
    </source>
</evidence>
<keyword evidence="1" id="KW-0812">Transmembrane</keyword>
<dbReference type="EMBL" id="VULX01000008">
    <property type="protein sequence ID" value="MSR91241.1"/>
    <property type="molecule type" value="Genomic_DNA"/>
</dbReference>
<dbReference type="RefSeq" id="WP_154531121.1">
    <property type="nucleotide sequence ID" value="NZ_JAXFSD010000168.1"/>
</dbReference>
<gene>
    <name evidence="2" type="ORF">FYJ33_07400</name>
</gene>
<comment type="caution">
    <text evidence="2">The sequence shown here is derived from an EMBL/GenBank/DDBJ whole genome shotgun (WGS) entry which is preliminary data.</text>
</comment>
<dbReference type="AlphaFoldDB" id="A0A7X2MY53"/>
<proteinExistence type="predicted"/>
<accession>A0A7X2MY53</accession>
<keyword evidence="3" id="KW-1185">Reference proteome</keyword>